<feature type="region of interest" description="Disordered" evidence="1">
    <location>
        <begin position="39"/>
        <end position="78"/>
    </location>
</feature>
<sequence length="78" mass="8375">MAEESAVGSVDVSAFHERGFTDPFRVCSGNEMREIRERIDAEVLTDENPEATPGKSRRSSTATSIRPSSTTSVVGGKS</sequence>
<keyword evidence="3" id="KW-1185">Reference proteome</keyword>
<evidence type="ECO:0000313" key="3">
    <source>
        <dbReference type="Proteomes" id="UP001596407"/>
    </source>
</evidence>
<organism evidence="2 3">
    <name type="scientific">Halorussus caseinilyticus</name>
    <dbReference type="NCBI Taxonomy" id="3034025"/>
    <lineage>
        <taxon>Archaea</taxon>
        <taxon>Methanobacteriati</taxon>
        <taxon>Methanobacteriota</taxon>
        <taxon>Stenosarchaea group</taxon>
        <taxon>Halobacteria</taxon>
        <taxon>Halobacteriales</taxon>
        <taxon>Haladaptataceae</taxon>
        <taxon>Halorussus</taxon>
    </lineage>
</organism>
<evidence type="ECO:0000256" key="1">
    <source>
        <dbReference type="SAM" id="MobiDB-lite"/>
    </source>
</evidence>
<feature type="compositionally biased region" description="Polar residues" evidence="1">
    <location>
        <begin position="59"/>
        <end position="78"/>
    </location>
</feature>
<accession>A0ABD5WIW2</accession>
<reference evidence="2 3" key="1">
    <citation type="journal article" date="2019" name="Int. J. Syst. Evol. Microbiol.">
        <title>The Global Catalogue of Microorganisms (GCM) 10K type strain sequencing project: providing services to taxonomists for standard genome sequencing and annotation.</title>
        <authorList>
            <consortium name="The Broad Institute Genomics Platform"/>
            <consortium name="The Broad Institute Genome Sequencing Center for Infectious Disease"/>
            <person name="Wu L."/>
            <person name="Ma J."/>
        </authorList>
    </citation>
    <scope>NUCLEOTIDE SEQUENCE [LARGE SCALE GENOMIC DNA]</scope>
    <source>
        <strain evidence="2 3">DT72</strain>
    </source>
</reference>
<comment type="caution">
    <text evidence="2">The sequence shown here is derived from an EMBL/GenBank/DDBJ whole genome shotgun (WGS) entry which is preliminary data.</text>
</comment>
<name>A0ABD5WIW2_9EURY</name>
<protein>
    <submittedName>
        <fullName evidence="2">Uncharacterized protein</fullName>
    </submittedName>
</protein>
<gene>
    <name evidence="2" type="ORF">ACFQJ6_03560</name>
</gene>
<dbReference type="EMBL" id="JBHSZH010000003">
    <property type="protein sequence ID" value="MFC7079360.1"/>
    <property type="molecule type" value="Genomic_DNA"/>
</dbReference>
<dbReference type="RefSeq" id="WP_382208849.1">
    <property type="nucleotide sequence ID" value="NZ_JBHSZH010000003.1"/>
</dbReference>
<evidence type="ECO:0000313" key="2">
    <source>
        <dbReference type="EMBL" id="MFC7079360.1"/>
    </source>
</evidence>
<dbReference type="Proteomes" id="UP001596407">
    <property type="component" value="Unassembled WGS sequence"/>
</dbReference>
<proteinExistence type="predicted"/>
<dbReference type="AlphaFoldDB" id="A0ABD5WIW2"/>